<organism evidence="3 4">
    <name type="scientific">Allorhodopirellula solitaria</name>
    <dbReference type="NCBI Taxonomy" id="2527987"/>
    <lineage>
        <taxon>Bacteria</taxon>
        <taxon>Pseudomonadati</taxon>
        <taxon>Planctomycetota</taxon>
        <taxon>Planctomycetia</taxon>
        <taxon>Pirellulales</taxon>
        <taxon>Pirellulaceae</taxon>
        <taxon>Allorhodopirellula</taxon>
    </lineage>
</organism>
<dbReference type="AlphaFoldDB" id="A0A5C5YGS9"/>
<protein>
    <submittedName>
        <fullName evidence="3">ATP-grasp domain protein</fullName>
    </submittedName>
</protein>
<sequence length="451" mass="49120">MFGKRPVGNPRSLPHTWKSQSSGGWVLQSKTVTNPTGPAKQVAPQRGRNAAQGSVLLVGSSVRWAAQSAAACGFRVVGMDCFGDLDTRAACTHFQKITSAERADRQQLVQSISQLAARQRAAVIEVGGLMSVSPGLDEPFQRHPATALSPAQTELAEQARDAGFRVPESVSANLAAHDSNGRWLVKESQATGGLGVSFRESWHHREIPASAVLQRWIPGRAMGLVALADEWGVSLLGMTQAIYQRIGDRPFIYAGSRTTAPKDAVPWSAMHSLCEQISRTRRLRGLFNLDWIVDRENQWWLLEINERPSASCEVLEKSMQHTHRCLDTTSLMRGHLAAVLPQRFPIPSRSHAFPSTPLSPTSSHVKRIVYSRSSGQAYLTELARQKSGSGGLVRDGDVPVQWQIADVPADGTPVQRGQPIATLLVDGVADAASLARCVRLGQREIQKCVRS</sequence>
<proteinExistence type="predicted"/>
<dbReference type="SUPFAM" id="SSF56059">
    <property type="entry name" value="Glutathione synthetase ATP-binding domain-like"/>
    <property type="match status" value="1"/>
</dbReference>
<dbReference type="InterPro" id="IPR003806">
    <property type="entry name" value="ATP-grasp_PylC-type"/>
</dbReference>
<evidence type="ECO:0000259" key="2">
    <source>
        <dbReference type="Pfam" id="PF02655"/>
    </source>
</evidence>
<comment type="caution">
    <text evidence="3">The sequence shown here is derived from an EMBL/GenBank/DDBJ whole genome shotgun (WGS) entry which is preliminary data.</text>
</comment>
<evidence type="ECO:0000313" key="4">
    <source>
        <dbReference type="Proteomes" id="UP000318053"/>
    </source>
</evidence>
<accession>A0A5C5YGS9</accession>
<name>A0A5C5YGS9_9BACT</name>
<feature type="region of interest" description="Disordered" evidence="1">
    <location>
        <begin position="1"/>
        <end position="48"/>
    </location>
</feature>
<dbReference type="Proteomes" id="UP000318053">
    <property type="component" value="Unassembled WGS sequence"/>
</dbReference>
<dbReference type="GO" id="GO:0046872">
    <property type="term" value="F:metal ion binding"/>
    <property type="evidence" value="ECO:0007669"/>
    <property type="project" value="InterPro"/>
</dbReference>
<feature type="domain" description="ATP-grasp fold PylC-type" evidence="2">
    <location>
        <begin position="155"/>
        <end position="311"/>
    </location>
</feature>
<dbReference type="Pfam" id="PF02655">
    <property type="entry name" value="ATP-grasp_3"/>
    <property type="match status" value="1"/>
</dbReference>
<reference evidence="3 4" key="1">
    <citation type="submission" date="2019-02" db="EMBL/GenBank/DDBJ databases">
        <title>Deep-cultivation of Planctomycetes and their phenomic and genomic characterization uncovers novel biology.</title>
        <authorList>
            <person name="Wiegand S."/>
            <person name="Jogler M."/>
            <person name="Boedeker C."/>
            <person name="Pinto D."/>
            <person name="Vollmers J."/>
            <person name="Rivas-Marin E."/>
            <person name="Kohn T."/>
            <person name="Peeters S.H."/>
            <person name="Heuer A."/>
            <person name="Rast P."/>
            <person name="Oberbeckmann S."/>
            <person name="Bunk B."/>
            <person name="Jeske O."/>
            <person name="Meyerdierks A."/>
            <person name="Storesund J.E."/>
            <person name="Kallscheuer N."/>
            <person name="Luecker S."/>
            <person name="Lage O.M."/>
            <person name="Pohl T."/>
            <person name="Merkel B.J."/>
            <person name="Hornburger P."/>
            <person name="Mueller R.-W."/>
            <person name="Bruemmer F."/>
            <person name="Labrenz M."/>
            <person name="Spormann A.M."/>
            <person name="Op Den Camp H."/>
            <person name="Overmann J."/>
            <person name="Amann R."/>
            <person name="Jetten M.S.M."/>
            <person name="Mascher T."/>
            <person name="Medema M.H."/>
            <person name="Devos D.P."/>
            <person name="Kaster A.-K."/>
            <person name="Ovreas L."/>
            <person name="Rohde M."/>
            <person name="Galperin M.Y."/>
            <person name="Jogler C."/>
        </authorList>
    </citation>
    <scope>NUCLEOTIDE SEQUENCE [LARGE SCALE GENOMIC DNA]</scope>
    <source>
        <strain evidence="3 4">CA85</strain>
    </source>
</reference>
<evidence type="ECO:0000256" key="1">
    <source>
        <dbReference type="SAM" id="MobiDB-lite"/>
    </source>
</evidence>
<dbReference type="Gene3D" id="3.30.470.20">
    <property type="entry name" value="ATP-grasp fold, B domain"/>
    <property type="match status" value="1"/>
</dbReference>
<dbReference type="EMBL" id="SJPK01000002">
    <property type="protein sequence ID" value="TWT74249.1"/>
    <property type="molecule type" value="Genomic_DNA"/>
</dbReference>
<gene>
    <name evidence="3" type="ORF">CA85_11360</name>
</gene>
<feature type="compositionally biased region" description="Polar residues" evidence="1">
    <location>
        <begin position="17"/>
        <end position="36"/>
    </location>
</feature>
<evidence type="ECO:0000313" key="3">
    <source>
        <dbReference type="EMBL" id="TWT74249.1"/>
    </source>
</evidence>
<dbReference type="GO" id="GO:0005524">
    <property type="term" value="F:ATP binding"/>
    <property type="evidence" value="ECO:0007669"/>
    <property type="project" value="InterPro"/>
</dbReference>
<keyword evidence="4" id="KW-1185">Reference proteome</keyword>